<dbReference type="PANTHER" id="PTHR12560">
    <property type="entry name" value="LONGEVITY ASSURANCE FACTOR 1 LAG1"/>
    <property type="match status" value="1"/>
</dbReference>
<keyword evidence="7" id="KW-0472">Membrane</keyword>
<feature type="region of interest" description="Disordered" evidence="9">
    <location>
        <begin position="343"/>
        <end position="363"/>
    </location>
</feature>
<evidence type="ECO:0000256" key="1">
    <source>
        <dbReference type="ARBA" id="ARBA00004477"/>
    </source>
</evidence>
<evidence type="ECO:0000313" key="11">
    <source>
        <dbReference type="EMBL" id="KAJ7035761.1"/>
    </source>
</evidence>
<evidence type="ECO:0000259" key="10">
    <source>
        <dbReference type="Pfam" id="PF03798"/>
    </source>
</evidence>
<feature type="compositionally biased region" description="Basic and acidic residues" evidence="9">
    <location>
        <begin position="308"/>
        <end position="322"/>
    </location>
</feature>
<feature type="compositionally biased region" description="Basic residues" evidence="9">
    <location>
        <begin position="405"/>
        <end position="415"/>
    </location>
</feature>
<organism evidence="11 12">
    <name type="scientific">Mycena alexandri</name>
    <dbReference type="NCBI Taxonomy" id="1745969"/>
    <lineage>
        <taxon>Eukaryota</taxon>
        <taxon>Fungi</taxon>
        <taxon>Dikarya</taxon>
        <taxon>Basidiomycota</taxon>
        <taxon>Agaricomycotina</taxon>
        <taxon>Agaricomycetes</taxon>
        <taxon>Agaricomycetidae</taxon>
        <taxon>Agaricales</taxon>
        <taxon>Marasmiineae</taxon>
        <taxon>Mycenaceae</taxon>
        <taxon>Mycena</taxon>
    </lineage>
</organism>
<dbReference type="AlphaFoldDB" id="A0AAD6SXC0"/>
<keyword evidence="8" id="KW-0325">Glycoprotein</keyword>
<feature type="compositionally biased region" description="Polar residues" evidence="9">
    <location>
        <begin position="295"/>
        <end position="307"/>
    </location>
</feature>
<dbReference type="Proteomes" id="UP001218188">
    <property type="component" value="Unassembled WGS sequence"/>
</dbReference>
<keyword evidence="6" id="KW-1133">Transmembrane helix</keyword>
<protein>
    <recommendedName>
        <fullName evidence="10">TLC domain-containing protein</fullName>
    </recommendedName>
</protein>
<feature type="region of interest" description="Disordered" evidence="9">
    <location>
        <begin position="1"/>
        <end position="51"/>
    </location>
</feature>
<evidence type="ECO:0000256" key="5">
    <source>
        <dbReference type="ARBA" id="ARBA00022824"/>
    </source>
</evidence>
<dbReference type="GO" id="GO:0005789">
    <property type="term" value="C:endoplasmic reticulum membrane"/>
    <property type="evidence" value="ECO:0007669"/>
    <property type="project" value="UniProtKB-SubCell"/>
</dbReference>
<feature type="region of interest" description="Disordered" evidence="9">
    <location>
        <begin position="251"/>
        <end position="330"/>
    </location>
</feature>
<dbReference type="EMBL" id="JARJCM010000048">
    <property type="protein sequence ID" value="KAJ7035761.1"/>
    <property type="molecule type" value="Genomic_DNA"/>
</dbReference>
<keyword evidence="5" id="KW-0256">Endoplasmic reticulum</keyword>
<evidence type="ECO:0000313" key="12">
    <source>
        <dbReference type="Proteomes" id="UP001218188"/>
    </source>
</evidence>
<sequence length="686" mass="77388">MRTYYNTSSYTLPTTPQSPPSKKHRSEASDEARPRAIRPMQKNLGAGKKPADQRAAVLVDNLGPPAVDMAQTRPRRGSRARRLLVAALKHMRERGQIRPAHRMSCEEIPQKATNLGEDHQEDKLVWGKQVQNLLTLVIFLRKMHAPSNLRDCRARNRNPGVLACADKDEAGLNGAVEGFARERMFLGSKVGWNEVIWIIGQGYRTRPWVGCVAPEGRQVAWWRRGGGIDSVDGNIRTRSIRVAGDGICRGWMSGGRSKKTPGNLLAAEERKVESQGSGKPREPIWAEGRVEKSEYQSNHQMESTSVSQEEKSQRGSQREGGSRKKPNVSAAAEFYRHSVKKGPELGFLGRHKPKVSRTSRWSCSSANDAISLKENTALGPLKDDDIHWESKATGWHRQPLAPPRRPSRPTRRPRPSRPAPRCSLCRLHLPPPPRKKAYLKSGRLNKLEHQAMMRTTPTFWFRTAFFWRDYPHTHLSSAMKRYYVVQIGYWVQQWTPAGLIAREAADTRSGLRDLDVGDGCGCAPVAPCGWASRKVEARVLLLGLEKHRSDYWEYMVHHVVTVWMVSWSYLMNVTLLGTAVFESMDVPDFLLACVARVTRLPPRVCALLRAGCPSQRVRSLVRARKARGFTQGPFNISPGSAQAREDEGKWGINEIVCTTRQTARYWVKLSIGRVDGKLWHIPKENR</sequence>
<feature type="compositionally biased region" description="Basic and acidic residues" evidence="9">
    <location>
        <begin position="267"/>
        <end position="294"/>
    </location>
</feature>
<accession>A0AAD6SXC0</accession>
<dbReference type="InterPro" id="IPR016439">
    <property type="entry name" value="Lag1/Lac1-like"/>
</dbReference>
<dbReference type="InterPro" id="IPR006634">
    <property type="entry name" value="TLC-dom"/>
</dbReference>
<gene>
    <name evidence="11" type="ORF">C8F04DRAFT_1233457</name>
</gene>
<dbReference type="GO" id="GO:0050291">
    <property type="term" value="F:sphingosine N-acyltransferase activity"/>
    <property type="evidence" value="ECO:0007669"/>
    <property type="project" value="InterPro"/>
</dbReference>
<evidence type="ECO:0000256" key="7">
    <source>
        <dbReference type="ARBA" id="ARBA00023136"/>
    </source>
</evidence>
<evidence type="ECO:0000256" key="2">
    <source>
        <dbReference type="ARBA" id="ARBA00009808"/>
    </source>
</evidence>
<reference evidence="11" key="1">
    <citation type="submission" date="2023-03" db="EMBL/GenBank/DDBJ databases">
        <title>Massive genome expansion in bonnet fungi (Mycena s.s.) driven by repeated elements and novel gene families across ecological guilds.</title>
        <authorList>
            <consortium name="Lawrence Berkeley National Laboratory"/>
            <person name="Harder C.B."/>
            <person name="Miyauchi S."/>
            <person name="Viragh M."/>
            <person name="Kuo A."/>
            <person name="Thoen E."/>
            <person name="Andreopoulos B."/>
            <person name="Lu D."/>
            <person name="Skrede I."/>
            <person name="Drula E."/>
            <person name="Henrissat B."/>
            <person name="Morin E."/>
            <person name="Kohler A."/>
            <person name="Barry K."/>
            <person name="LaButti K."/>
            <person name="Morin E."/>
            <person name="Salamov A."/>
            <person name="Lipzen A."/>
            <person name="Mereny Z."/>
            <person name="Hegedus B."/>
            <person name="Baldrian P."/>
            <person name="Stursova M."/>
            <person name="Weitz H."/>
            <person name="Taylor A."/>
            <person name="Grigoriev I.V."/>
            <person name="Nagy L.G."/>
            <person name="Martin F."/>
            <person name="Kauserud H."/>
        </authorList>
    </citation>
    <scope>NUCLEOTIDE SEQUENCE</scope>
    <source>
        <strain evidence="11">CBHHK200</strain>
    </source>
</reference>
<dbReference type="PANTHER" id="PTHR12560:SF11">
    <property type="entry name" value="CERAMIDE SYNTHASE LAC1-RELATED"/>
    <property type="match status" value="1"/>
</dbReference>
<keyword evidence="4" id="KW-0812">Transmembrane</keyword>
<evidence type="ECO:0000256" key="6">
    <source>
        <dbReference type="ARBA" id="ARBA00022989"/>
    </source>
</evidence>
<evidence type="ECO:0000256" key="9">
    <source>
        <dbReference type="SAM" id="MobiDB-lite"/>
    </source>
</evidence>
<keyword evidence="12" id="KW-1185">Reference proteome</keyword>
<comment type="subcellular location">
    <subcellularLocation>
        <location evidence="1">Endoplasmic reticulum membrane</location>
        <topology evidence="1">Multi-pass membrane protein</topology>
    </subcellularLocation>
</comment>
<feature type="compositionally biased region" description="Polar residues" evidence="9">
    <location>
        <begin position="1"/>
        <end position="15"/>
    </location>
</feature>
<feature type="domain" description="TLC" evidence="10">
    <location>
        <begin position="543"/>
        <end position="592"/>
    </location>
</feature>
<comment type="similarity">
    <text evidence="2">Belongs to the sphingosine N-acyltransferase family.</text>
</comment>
<keyword evidence="3" id="KW-0808">Transferase</keyword>
<comment type="caution">
    <text evidence="11">The sequence shown here is derived from an EMBL/GenBank/DDBJ whole genome shotgun (WGS) entry which is preliminary data.</text>
</comment>
<name>A0AAD6SXC0_9AGAR</name>
<dbReference type="GO" id="GO:0046513">
    <property type="term" value="P:ceramide biosynthetic process"/>
    <property type="evidence" value="ECO:0007669"/>
    <property type="project" value="InterPro"/>
</dbReference>
<evidence type="ECO:0000256" key="4">
    <source>
        <dbReference type="ARBA" id="ARBA00022692"/>
    </source>
</evidence>
<evidence type="ECO:0000256" key="3">
    <source>
        <dbReference type="ARBA" id="ARBA00022679"/>
    </source>
</evidence>
<feature type="region of interest" description="Disordered" evidence="9">
    <location>
        <begin position="390"/>
        <end position="422"/>
    </location>
</feature>
<evidence type="ECO:0000256" key="8">
    <source>
        <dbReference type="ARBA" id="ARBA00023180"/>
    </source>
</evidence>
<proteinExistence type="inferred from homology"/>
<dbReference type="Pfam" id="PF03798">
    <property type="entry name" value="TRAM_LAG1_CLN8"/>
    <property type="match status" value="1"/>
</dbReference>